<dbReference type="Gene3D" id="3.40.50.620">
    <property type="entry name" value="HUPs"/>
    <property type="match status" value="2"/>
</dbReference>
<dbReference type="FunFam" id="3.40.50.620:FF:000100">
    <property type="entry name" value="probable leucine--tRNA ligase, mitochondrial"/>
    <property type="match status" value="1"/>
</dbReference>
<gene>
    <name evidence="16" type="ORF">CYY_009563</name>
</gene>
<protein>
    <recommendedName>
        <fullName evidence="3">leucine--tRNA ligase</fullName>
        <ecNumber evidence="3">6.1.1.4</ecNumber>
    </recommendedName>
    <alternativeName>
        <fullName evidence="9">Leucyl-tRNA synthetase</fullName>
    </alternativeName>
</protein>
<feature type="domain" description="Methionyl/Valyl/Leucyl/Isoleucyl-tRNA synthetase anticodon-binding" evidence="13">
    <location>
        <begin position="642"/>
        <end position="782"/>
    </location>
</feature>
<dbReference type="InterPro" id="IPR002300">
    <property type="entry name" value="aa-tRNA-synth_Ia"/>
</dbReference>
<evidence type="ECO:0000313" key="16">
    <source>
        <dbReference type="EMBL" id="KAF2069120.1"/>
    </source>
</evidence>
<dbReference type="InterPro" id="IPR025709">
    <property type="entry name" value="Leu_tRNA-synth_edit"/>
</dbReference>
<comment type="subcellular location">
    <subcellularLocation>
        <location evidence="1">Mitochondrion matrix</location>
    </subcellularLocation>
</comment>
<dbReference type="Pfam" id="PF13603">
    <property type="entry name" value="tRNA-synt_1_2"/>
    <property type="match status" value="1"/>
</dbReference>
<evidence type="ECO:0000256" key="6">
    <source>
        <dbReference type="ARBA" id="ARBA00022840"/>
    </source>
</evidence>
<dbReference type="PRINTS" id="PR00985">
    <property type="entry name" value="TRNASYNTHLEU"/>
</dbReference>
<feature type="domain" description="Aminoacyl-tRNA synthetase class Ia" evidence="12">
    <location>
        <begin position="554"/>
        <end position="594"/>
    </location>
</feature>
<evidence type="ECO:0000256" key="3">
    <source>
        <dbReference type="ARBA" id="ARBA00013164"/>
    </source>
</evidence>
<accession>A0A8J4UVW7</accession>
<dbReference type="Gene3D" id="1.10.730.10">
    <property type="entry name" value="Isoleucyl-tRNA Synthetase, Domain 1"/>
    <property type="match status" value="1"/>
</dbReference>
<dbReference type="SUPFAM" id="SSF47323">
    <property type="entry name" value="Anticodon-binding domain of a subclass of class I aminoacyl-tRNA synthetases"/>
    <property type="match status" value="1"/>
</dbReference>
<keyword evidence="8 11" id="KW-0030">Aminoacyl-tRNA synthetase</keyword>
<dbReference type="OrthoDB" id="15954at2759"/>
<evidence type="ECO:0000256" key="1">
    <source>
        <dbReference type="ARBA" id="ARBA00004305"/>
    </source>
</evidence>
<dbReference type="Pfam" id="PF00133">
    <property type="entry name" value="tRNA-synt_1"/>
    <property type="match status" value="1"/>
</dbReference>
<keyword evidence="7 11" id="KW-0648">Protein biosynthesis</keyword>
<dbReference type="CDD" id="cd00812">
    <property type="entry name" value="LeuRS_core"/>
    <property type="match status" value="1"/>
</dbReference>
<reference evidence="16" key="1">
    <citation type="submission" date="2020-01" db="EMBL/GenBank/DDBJ databases">
        <title>Development of genomics and gene disruption for Polysphondylium violaceum indicates a role for the polyketide synthase stlB in stalk morphogenesis.</title>
        <authorList>
            <person name="Narita B."/>
            <person name="Kawabe Y."/>
            <person name="Kin K."/>
            <person name="Saito T."/>
            <person name="Gibbs R."/>
            <person name="Kuspa A."/>
            <person name="Muzny D."/>
            <person name="Queller D."/>
            <person name="Richards S."/>
            <person name="Strassman J."/>
            <person name="Sucgang R."/>
            <person name="Worley K."/>
            <person name="Schaap P."/>
        </authorList>
    </citation>
    <scope>NUCLEOTIDE SEQUENCE</scope>
    <source>
        <strain evidence="16">QSvi11</strain>
    </source>
</reference>
<keyword evidence="4 11" id="KW-0436">Ligase</keyword>
<dbReference type="CDD" id="cd07958">
    <property type="entry name" value="Anticodon_Ia_Leu_BEm"/>
    <property type="match status" value="1"/>
</dbReference>
<dbReference type="FunFam" id="1.10.730.10:FF:000011">
    <property type="entry name" value="Leucine--tRNA ligase chloroplastic/mitochondrial"/>
    <property type="match status" value="1"/>
</dbReference>
<organism evidence="16 17">
    <name type="scientific">Polysphondylium violaceum</name>
    <dbReference type="NCBI Taxonomy" id="133409"/>
    <lineage>
        <taxon>Eukaryota</taxon>
        <taxon>Amoebozoa</taxon>
        <taxon>Evosea</taxon>
        <taxon>Eumycetozoa</taxon>
        <taxon>Dictyostelia</taxon>
        <taxon>Dictyosteliales</taxon>
        <taxon>Dictyosteliaceae</taxon>
        <taxon>Polysphondylium</taxon>
    </lineage>
</organism>
<dbReference type="InterPro" id="IPR009008">
    <property type="entry name" value="Val/Leu/Ile-tRNA-synth_edit"/>
</dbReference>
<comment type="similarity">
    <text evidence="2 11">Belongs to the class-I aminoacyl-tRNA synthetase family.</text>
</comment>
<dbReference type="EC" id="6.1.1.4" evidence="3"/>
<dbReference type="SUPFAM" id="SSF50677">
    <property type="entry name" value="ValRS/IleRS/LeuRS editing domain"/>
    <property type="match status" value="1"/>
</dbReference>
<dbReference type="Proteomes" id="UP000695562">
    <property type="component" value="Unassembled WGS sequence"/>
</dbReference>
<dbReference type="PANTHER" id="PTHR43740">
    <property type="entry name" value="LEUCYL-TRNA SYNTHETASE"/>
    <property type="match status" value="1"/>
</dbReference>
<evidence type="ECO:0000256" key="2">
    <source>
        <dbReference type="ARBA" id="ARBA00005594"/>
    </source>
</evidence>
<evidence type="ECO:0000256" key="5">
    <source>
        <dbReference type="ARBA" id="ARBA00022741"/>
    </source>
</evidence>
<evidence type="ECO:0000313" key="17">
    <source>
        <dbReference type="Proteomes" id="UP000695562"/>
    </source>
</evidence>
<dbReference type="PANTHER" id="PTHR43740:SF2">
    <property type="entry name" value="LEUCINE--TRNA LIGASE, MITOCHONDRIAL"/>
    <property type="match status" value="1"/>
</dbReference>
<dbReference type="InterPro" id="IPR014729">
    <property type="entry name" value="Rossmann-like_a/b/a_fold"/>
</dbReference>
<comment type="caution">
    <text evidence="16">The sequence shown here is derived from an EMBL/GenBank/DDBJ whole genome shotgun (WGS) entry which is preliminary data.</text>
</comment>
<dbReference type="GO" id="GO:0002161">
    <property type="term" value="F:aminoacyl-tRNA deacylase activity"/>
    <property type="evidence" value="ECO:0007669"/>
    <property type="project" value="InterPro"/>
</dbReference>
<dbReference type="FunFam" id="3.40.50.620:FF:000003">
    <property type="entry name" value="Leucine--tRNA ligase"/>
    <property type="match status" value="1"/>
</dbReference>
<evidence type="ECO:0000256" key="9">
    <source>
        <dbReference type="ARBA" id="ARBA00030520"/>
    </source>
</evidence>
<evidence type="ECO:0000256" key="10">
    <source>
        <dbReference type="ARBA" id="ARBA00047469"/>
    </source>
</evidence>
<dbReference type="AlphaFoldDB" id="A0A8J4UVW7"/>
<evidence type="ECO:0000259" key="12">
    <source>
        <dbReference type="Pfam" id="PF00133"/>
    </source>
</evidence>
<evidence type="ECO:0000256" key="4">
    <source>
        <dbReference type="ARBA" id="ARBA00022598"/>
    </source>
</evidence>
<proteinExistence type="inferred from homology"/>
<sequence length="827" mass="95368">MSDCISRLKRMQGYDVVHPMGWDAFGLPAENAAIDKQVSPSSWTLSNISSMKSQLKQLDFNFDWDRELSTCDKDYYRWTQDIFLRLYENGLAYRKSATVNWDPIDLTVLANEQVDAQGRSWRSNAIVEKKQMNQWFFKITSMADRLHDDLDTLPGWPEEIKNMQKEWIGRSHGHVMEFTFDDLSILSTIKVFTTRAETLYGVTFVSVSPKHPVIDQIKEIISPEKRQELEEYLKKVESTLQSNDPELMTFNTGLLLVPPSNDRSNHIKLVISNLVHADYGTGAVMGVPAHNRADYQVAQKENLPIISVLEPSNTDHGECYDETTGIMINSKDFNKQTIKQVIEEMEKKKWAIKTTKFRIHDWLISRQRYWGAPIPIIHCDKCGEVPVPRDQLPVVLPTEIEFTGKGNILNQLQDWKNVKCPCCNGNAVRETDTMDTFVDSSWYFLRFLDNKNYKEAFSREKVNKYMPVDIYIGGIEHAILHLLYSRFFTKFLKDQNMIDHSEPFKVLLAQGLVKSPTYRDEITNKPIHPKDIDFTNPKVPISNLTRNKINITIEKMSKSKLNGIDPSEMIEKYGSDTLKLYVLFKAPPQNSLEWDTEGIEGCKRWIKRVEILVEQFISNNSAKDILWFDRADPKMKKEILSILYESHSTIDRVTESIDKYTFNTGISALMTLSNTLSKLSELSKSTLEYYHALRILILLLSPFAPNTSQKLWNDLVSVENIKNREFLESDNVQSSGNSKLNDLYQQSWPIASKRALTRESCTLVVQFEGKTKGVIDMPSNLTQQNDILEFVKQHEKFSKKFTPTTMIDKIFVATTKTGYSFNIIFVK</sequence>
<evidence type="ECO:0000259" key="13">
    <source>
        <dbReference type="Pfam" id="PF08264"/>
    </source>
</evidence>
<dbReference type="GO" id="GO:0006429">
    <property type="term" value="P:leucyl-tRNA aminoacylation"/>
    <property type="evidence" value="ECO:0007669"/>
    <property type="project" value="InterPro"/>
</dbReference>
<dbReference type="GO" id="GO:0005759">
    <property type="term" value="C:mitochondrial matrix"/>
    <property type="evidence" value="ECO:0007669"/>
    <property type="project" value="UniProtKB-SubCell"/>
</dbReference>
<evidence type="ECO:0000256" key="7">
    <source>
        <dbReference type="ARBA" id="ARBA00022917"/>
    </source>
</evidence>
<dbReference type="GO" id="GO:0004823">
    <property type="term" value="F:leucine-tRNA ligase activity"/>
    <property type="evidence" value="ECO:0007669"/>
    <property type="project" value="UniProtKB-EC"/>
</dbReference>
<keyword evidence="6 11" id="KW-0067">ATP-binding</keyword>
<evidence type="ECO:0000259" key="15">
    <source>
        <dbReference type="Pfam" id="PF13603"/>
    </source>
</evidence>
<name>A0A8J4UVW7_9MYCE</name>
<keyword evidence="17" id="KW-1185">Reference proteome</keyword>
<dbReference type="InterPro" id="IPR009080">
    <property type="entry name" value="tRNAsynth_Ia_anticodon-bd"/>
</dbReference>
<evidence type="ECO:0000256" key="8">
    <source>
        <dbReference type="ARBA" id="ARBA00023146"/>
    </source>
</evidence>
<keyword evidence="5 11" id="KW-0547">Nucleotide-binding</keyword>
<feature type="domain" description="Leucyl-tRNA synthetase editing" evidence="15">
    <location>
        <begin position="165"/>
        <end position="348"/>
    </location>
</feature>
<dbReference type="SUPFAM" id="SSF52374">
    <property type="entry name" value="Nucleotidylyl transferase"/>
    <property type="match status" value="1"/>
</dbReference>
<dbReference type="GO" id="GO:0032543">
    <property type="term" value="P:mitochondrial translation"/>
    <property type="evidence" value="ECO:0007669"/>
    <property type="project" value="TreeGrafter"/>
</dbReference>
<dbReference type="EMBL" id="AJWJ01000742">
    <property type="protein sequence ID" value="KAF2069120.1"/>
    <property type="molecule type" value="Genomic_DNA"/>
</dbReference>
<dbReference type="InterPro" id="IPR015413">
    <property type="entry name" value="Methionyl/Leucyl_tRNA_Synth"/>
</dbReference>
<evidence type="ECO:0000256" key="11">
    <source>
        <dbReference type="RuleBase" id="RU363039"/>
    </source>
</evidence>
<dbReference type="Pfam" id="PF09334">
    <property type="entry name" value="tRNA-synt_1g"/>
    <property type="match status" value="1"/>
</dbReference>
<dbReference type="GO" id="GO:0005524">
    <property type="term" value="F:ATP binding"/>
    <property type="evidence" value="ECO:0007669"/>
    <property type="project" value="UniProtKB-KW"/>
</dbReference>
<dbReference type="Pfam" id="PF08264">
    <property type="entry name" value="Anticodon_1"/>
    <property type="match status" value="1"/>
</dbReference>
<feature type="domain" description="Methionyl/Leucyl tRNA synthetase" evidence="14">
    <location>
        <begin position="2"/>
        <end position="116"/>
    </location>
</feature>
<evidence type="ECO:0000259" key="14">
    <source>
        <dbReference type="Pfam" id="PF09334"/>
    </source>
</evidence>
<dbReference type="InterPro" id="IPR002302">
    <property type="entry name" value="Leu-tRNA-ligase"/>
</dbReference>
<dbReference type="InterPro" id="IPR013155">
    <property type="entry name" value="M/V/L/I-tRNA-synth_anticd-bd"/>
</dbReference>
<comment type="catalytic activity">
    <reaction evidence="10">
        <text>tRNA(Leu) + L-leucine + ATP = L-leucyl-tRNA(Leu) + AMP + diphosphate</text>
        <dbReference type="Rhea" id="RHEA:11688"/>
        <dbReference type="Rhea" id="RHEA-COMP:9613"/>
        <dbReference type="Rhea" id="RHEA-COMP:9622"/>
        <dbReference type="ChEBI" id="CHEBI:30616"/>
        <dbReference type="ChEBI" id="CHEBI:33019"/>
        <dbReference type="ChEBI" id="CHEBI:57427"/>
        <dbReference type="ChEBI" id="CHEBI:78442"/>
        <dbReference type="ChEBI" id="CHEBI:78494"/>
        <dbReference type="ChEBI" id="CHEBI:456215"/>
        <dbReference type="EC" id="6.1.1.4"/>
    </reaction>
</comment>
<dbReference type="NCBIfam" id="TIGR00396">
    <property type="entry name" value="leuS_bact"/>
    <property type="match status" value="1"/>
</dbReference>